<protein>
    <submittedName>
        <fullName evidence="1">Uncharacterized protein</fullName>
    </submittedName>
</protein>
<dbReference type="Proteomes" id="UP000019197">
    <property type="component" value="Unassembled WGS sequence"/>
</dbReference>
<evidence type="ECO:0000313" key="1">
    <source>
        <dbReference type="EMBL" id="CDL86817.1"/>
    </source>
</evidence>
<organism evidence="1 2">
    <name type="scientific">Xenorhabdus cabanillasii JM26</name>
    <dbReference type="NCBI Taxonomy" id="1427517"/>
    <lineage>
        <taxon>Bacteria</taxon>
        <taxon>Pseudomonadati</taxon>
        <taxon>Pseudomonadota</taxon>
        <taxon>Gammaproteobacteria</taxon>
        <taxon>Enterobacterales</taxon>
        <taxon>Morganellaceae</taxon>
        <taxon>Xenorhabdus</taxon>
    </lineage>
</organism>
<name>W1J7T0_9GAMM</name>
<dbReference type="EMBL" id="CBXE010000464">
    <property type="protein sequence ID" value="CDL86817.1"/>
    <property type="molecule type" value="Genomic_DNA"/>
</dbReference>
<sequence>MTLSCISMNFRLAQWLAVSVLFLTNSVCYAYKLSNMREHYGKYVISTGSQENAKTNL</sequence>
<gene>
    <name evidence="1" type="ORF">XCR1_70014</name>
</gene>
<proteinExistence type="predicted"/>
<dbReference type="AlphaFoldDB" id="W1J7T0"/>
<accession>W1J7T0</accession>
<comment type="caution">
    <text evidence="1">The sequence shown here is derived from an EMBL/GenBank/DDBJ whole genome shotgun (WGS) entry which is preliminary data.</text>
</comment>
<reference evidence="1 2" key="1">
    <citation type="submission" date="2013-11" db="EMBL/GenBank/DDBJ databases">
        <title>Draft genome sequence and annotation of the entomopathogenic bacterium, Xenorhabdus cabanillasi strain JM26.</title>
        <authorList>
            <person name="Gualtieri M."/>
            <person name="Ogier J.C."/>
            <person name="Pages S."/>
            <person name="Givaudan A."/>
            <person name="Gaudriault S."/>
        </authorList>
    </citation>
    <scope>NUCLEOTIDE SEQUENCE [LARGE SCALE GENOMIC DNA]</scope>
    <source>
        <strain evidence="1 2">JM26</strain>
    </source>
</reference>
<evidence type="ECO:0000313" key="2">
    <source>
        <dbReference type="Proteomes" id="UP000019197"/>
    </source>
</evidence>